<feature type="region of interest" description="Disordered" evidence="1">
    <location>
        <begin position="90"/>
        <end position="137"/>
    </location>
</feature>
<feature type="domain" description="Restriction system protein Mrr-like N-terminal" evidence="2">
    <location>
        <begin position="3"/>
        <end position="63"/>
    </location>
</feature>
<dbReference type="EMBL" id="SKFH01000027">
    <property type="protein sequence ID" value="TCZ68406.1"/>
    <property type="molecule type" value="Genomic_DNA"/>
</dbReference>
<evidence type="ECO:0000259" key="2">
    <source>
        <dbReference type="Pfam" id="PF14338"/>
    </source>
</evidence>
<reference evidence="3 4" key="1">
    <citation type="submission" date="2019-03" db="EMBL/GenBank/DDBJ databases">
        <authorList>
            <person name="Kim M.K.M."/>
        </authorList>
    </citation>
    <scope>NUCLEOTIDE SEQUENCE [LARGE SCALE GENOMIC DNA]</scope>
    <source>
        <strain evidence="3 4">17J68-15</strain>
    </source>
</reference>
<sequence>MAQLGKHFQLSDPHLAIMVPSGQQPLFKNRVTWAVTYLKKAGLLQAVKRGVYQITEAGLAILKQDIDYINLAYLEKFDAYKEWTGSFGKAEAHTRNRGKAGGKRNPGGTDRRKSCPRARIHRGRPVGNVEAENARAV</sequence>
<dbReference type="AlphaFoldDB" id="A0A4R4DYM8"/>
<keyword evidence="4" id="KW-1185">Reference proteome</keyword>
<dbReference type="InterPro" id="IPR025745">
    <property type="entry name" value="Mrr-like_N_dom"/>
</dbReference>
<dbReference type="Gene3D" id="1.10.10.10">
    <property type="entry name" value="Winged helix-like DNA-binding domain superfamily/Winged helix DNA-binding domain"/>
    <property type="match status" value="1"/>
</dbReference>
<dbReference type="Pfam" id="PF14338">
    <property type="entry name" value="Mrr_N"/>
    <property type="match status" value="1"/>
</dbReference>
<dbReference type="InterPro" id="IPR036388">
    <property type="entry name" value="WH-like_DNA-bd_sf"/>
</dbReference>
<name>A0A4R4DYM8_9BACT</name>
<proteinExistence type="predicted"/>
<evidence type="ECO:0000313" key="4">
    <source>
        <dbReference type="Proteomes" id="UP000295164"/>
    </source>
</evidence>
<comment type="caution">
    <text evidence="3">The sequence shown here is derived from an EMBL/GenBank/DDBJ whole genome shotgun (WGS) entry which is preliminary data.</text>
</comment>
<accession>A0A4R4DYM8</accession>
<evidence type="ECO:0000313" key="3">
    <source>
        <dbReference type="EMBL" id="TCZ68406.1"/>
    </source>
</evidence>
<protein>
    <recommendedName>
        <fullName evidence="2">Restriction system protein Mrr-like N-terminal domain-containing protein</fullName>
    </recommendedName>
</protein>
<evidence type="ECO:0000256" key="1">
    <source>
        <dbReference type="SAM" id="MobiDB-lite"/>
    </source>
</evidence>
<organism evidence="3 4">
    <name type="scientific">Flaviaesturariibacter aridisoli</name>
    <dbReference type="NCBI Taxonomy" id="2545761"/>
    <lineage>
        <taxon>Bacteria</taxon>
        <taxon>Pseudomonadati</taxon>
        <taxon>Bacteroidota</taxon>
        <taxon>Chitinophagia</taxon>
        <taxon>Chitinophagales</taxon>
        <taxon>Chitinophagaceae</taxon>
        <taxon>Flaviaestuariibacter</taxon>
    </lineage>
</organism>
<dbReference type="OrthoDB" id="9803736at2"/>
<feature type="compositionally biased region" description="Basic residues" evidence="1">
    <location>
        <begin position="114"/>
        <end position="124"/>
    </location>
</feature>
<dbReference type="Proteomes" id="UP000295164">
    <property type="component" value="Unassembled WGS sequence"/>
</dbReference>
<gene>
    <name evidence="3" type="ORF">E0486_13910</name>
</gene>